<dbReference type="Gene3D" id="1.20.1220.20">
    <property type="entry name" value="Uncharcterised protein PF01724"/>
    <property type="match status" value="1"/>
</dbReference>
<dbReference type="AlphaFoldDB" id="A0A3D8K7T8"/>
<organism evidence="1 2">
    <name type="scientific">Trinickia dinghuensis</name>
    <dbReference type="NCBI Taxonomy" id="2291023"/>
    <lineage>
        <taxon>Bacteria</taxon>
        <taxon>Pseudomonadati</taxon>
        <taxon>Pseudomonadota</taxon>
        <taxon>Betaproteobacteria</taxon>
        <taxon>Burkholderiales</taxon>
        <taxon>Burkholderiaceae</taxon>
        <taxon>Trinickia</taxon>
    </lineage>
</organism>
<dbReference type="Pfam" id="PF01724">
    <property type="entry name" value="DUF29"/>
    <property type="match status" value="1"/>
</dbReference>
<proteinExistence type="predicted"/>
<dbReference type="OrthoDB" id="425753at2"/>
<sequence length="145" mass="16790">MGNDYESDVVAWANEQAALLRSGKLSDIDIEHIAEEIEDVGKSEQRELVRRVAMLLADLLKWQYQPDLRTPSSRVLLRVQRERLNVRLHKTPSLKLMLVDPEWIVDMWADALRDASKATNIGYAFFPETCPWPMEDVLSQEFHPD</sequence>
<name>A0A3D8K7T8_9BURK</name>
<dbReference type="EMBL" id="QRGA01000001">
    <property type="protein sequence ID" value="RDV00997.1"/>
    <property type="molecule type" value="Genomic_DNA"/>
</dbReference>
<reference evidence="1 2" key="1">
    <citation type="submission" date="2018-08" db="EMBL/GenBank/DDBJ databases">
        <title>Paraburkholderia sp. DHOM06 isolated from forest soil.</title>
        <authorList>
            <person name="Gao Z.-H."/>
            <person name="Qiu L.-H."/>
        </authorList>
    </citation>
    <scope>NUCLEOTIDE SEQUENCE [LARGE SCALE GENOMIC DNA]</scope>
    <source>
        <strain evidence="1 2">DHOM06</strain>
    </source>
</reference>
<evidence type="ECO:0000313" key="2">
    <source>
        <dbReference type="Proteomes" id="UP000256838"/>
    </source>
</evidence>
<keyword evidence="2" id="KW-1185">Reference proteome</keyword>
<comment type="caution">
    <text evidence="1">The sequence shown here is derived from an EMBL/GenBank/DDBJ whole genome shotgun (WGS) entry which is preliminary data.</text>
</comment>
<dbReference type="InterPro" id="IPR002636">
    <property type="entry name" value="DUF29"/>
</dbReference>
<evidence type="ECO:0000313" key="1">
    <source>
        <dbReference type="EMBL" id="RDV00997.1"/>
    </source>
</evidence>
<dbReference type="Proteomes" id="UP000256838">
    <property type="component" value="Unassembled WGS sequence"/>
</dbReference>
<dbReference type="PANTHER" id="PTHR34235">
    <property type="entry name" value="SLR1203 PROTEIN-RELATED"/>
    <property type="match status" value="1"/>
</dbReference>
<dbReference type="PANTHER" id="PTHR34235:SF4">
    <property type="entry name" value="SLR0291 PROTEIN"/>
    <property type="match status" value="1"/>
</dbReference>
<gene>
    <name evidence="1" type="ORF">DWV00_03475</name>
</gene>
<protein>
    <submittedName>
        <fullName evidence="1">DUF29 domain-containing protein</fullName>
    </submittedName>
</protein>
<dbReference type="RefSeq" id="WP_115532089.1">
    <property type="nucleotide sequence ID" value="NZ_QRGA01000001.1"/>
</dbReference>
<accession>A0A3D8K7T8</accession>